<sequence>IIDSQTTGSLVARTETRNLVLPQMRMFHWLKRLFEWWYLRQYR</sequence>
<gene>
    <name evidence="1" type="ORF">ENI96_08625</name>
</gene>
<dbReference type="Proteomes" id="UP000886251">
    <property type="component" value="Unassembled WGS sequence"/>
</dbReference>
<name>A0A831RP11_9GAMM</name>
<protein>
    <submittedName>
        <fullName evidence="1">NAD(P)/FAD-dependent oxidoreductase</fullName>
    </submittedName>
</protein>
<evidence type="ECO:0000313" key="1">
    <source>
        <dbReference type="EMBL" id="HEB96480.1"/>
    </source>
</evidence>
<reference evidence="1" key="1">
    <citation type="journal article" date="2020" name="mSystems">
        <title>Genome- and Community-Level Interaction Insights into Carbon Utilization and Element Cycling Functions of Hydrothermarchaeota in Hydrothermal Sediment.</title>
        <authorList>
            <person name="Zhou Z."/>
            <person name="Liu Y."/>
            <person name="Xu W."/>
            <person name="Pan J."/>
            <person name="Luo Z.H."/>
            <person name="Li M."/>
        </authorList>
    </citation>
    <scope>NUCLEOTIDE SEQUENCE [LARGE SCALE GENOMIC DNA]</scope>
    <source>
        <strain evidence="1">HyVt-443</strain>
    </source>
</reference>
<comment type="caution">
    <text evidence="1">The sequence shown here is derived from an EMBL/GenBank/DDBJ whole genome shotgun (WGS) entry which is preliminary data.</text>
</comment>
<proteinExistence type="predicted"/>
<feature type="non-terminal residue" evidence="1">
    <location>
        <position position="1"/>
    </location>
</feature>
<organism evidence="1">
    <name type="scientific">Sedimenticola thiotaurini</name>
    <dbReference type="NCBI Taxonomy" id="1543721"/>
    <lineage>
        <taxon>Bacteria</taxon>
        <taxon>Pseudomonadati</taxon>
        <taxon>Pseudomonadota</taxon>
        <taxon>Gammaproteobacteria</taxon>
        <taxon>Chromatiales</taxon>
        <taxon>Sedimenticolaceae</taxon>
        <taxon>Sedimenticola</taxon>
    </lineage>
</organism>
<dbReference type="EMBL" id="DRKP01000097">
    <property type="protein sequence ID" value="HEB96480.1"/>
    <property type="molecule type" value="Genomic_DNA"/>
</dbReference>
<dbReference type="AlphaFoldDB" id="A0A831RP11"/>
<accession>A0A831RP11</accession>